<dbReference type="PROSITE" id="PS50893">
    <property type="entry name" value="ABC_TRANSPORTER_2"/>
    <property type="match status" value="1"/>
</dbReference>
<evidence type="ECO:0000259" key="5">
    <source>
        <dbReference type="PROSITE" id="PS50893"/>
    </source>
</evidence>
<dbReference type="PROSITE" id="PS00211">
    <property type="entry name" value="ABC_TRANSPORTER_1"/>
    <property type="match status" value="1"/>
</dbReference>
<evidence type="ECO:0000313" key="7">
    <source>
        <dbReference type="Proteomes" id="UP000617951"/>
    </source>
</evidence>
<dbReference type="InterPro" id="IPR017871">
    <property type="entry name" value="ABC_transporter-like_CS"/>
</dbReference>
<dbReference type="InterPro" id="IPR027417">
    <property type="entry name" value="P-loop_NTPase"/>
</dbReference>
<evidence type="ECO:0000313" key="6">
    <source>
        <dbReference type="EMBL" id="MBC8538190.1"/>
    </source>
</evidence>
<dbReference type="PANTHER" id="PTHR42734:SF17">
    <property type="entry name" value="METAL TRANSPORT SYSTEM ATP-BINDING PROTEIN TM_0124-RELATED"/>
    <property type="match status" value="1"/>
</dbReference>
<dbReference type="Pfam" id="PF00005">
    <property type="entry name" value="ABC_tran"/>
    <property type="match status" value="1"/>
</dbReference>
<organism evidence="6 7">
    <name type="scientific">Guopingia tenuis</name>
    <dbReference type="NCBI Taxonomy" id="2763656"/>
    <lineage>
        <taxon>Bacteria</taxon>
        <taxon>Bacillati</taxon>
        <taxon>Bacillota</taxon>
        <taxon>Clostridia</taxon>
        <taxon>Christensenellales</taxon>
        <taxon>Christensenellaceae</taxon>
        <taxon>Guopingia</taxon>
    </lineage>
</organism>
<name>A0A926HWM7_9FIRM</name>
<keyword evidence="7" id="KW-1185">Reference proteome</keyword>
<dbReference type="GO" id="GO:0005524">
    <property type="term" value="F:ATP binding"/>
    <property type="evidence" value="ECO:0007669"/>
    <property type="project" value="UniProtKB-KW"/>
</dbReference>
<dbReference type="Proteomes" id="UP000617951">
    <property type="component" value="Unassembled WGS sequence"/>
</dbReference>
<sequence length="236" mass="25773">MPILTLRGVSAAYDHHTVLSGVTFALQEGDTLAIVGPNGSGKSTLAKAILGLLPLQSGSISWGEGISPRQIGYLAQQTQIQKDFPASVQEVVLSGRLNHLGRRPFFSREDRRAAQKNMVRLGIDALAKRSYRDLSGGQQQRVLLARALCATEKLLLLDEPATGLDPLVTAELYQLIDSLKKEKGLSIIMVTHDIAYAVSSATKLLHLEEKPLFFGTPEEYRRSELGRRFLGGESHA</sequence>
<reference evidence="6" key="1">
    <citation type="submission" date="2020-08" db="EMBL/GenBank/DDBJ databases">
        <title>Genome public.</title>
        <authorList>
            <person name="Liu C."/>
            <person name="Sun Q."/>
        </authorList>
    </citation>
    <scope>NUCLEOTIDE SEQUENCE</scope>
    <source>
        <strain evidence="6">NSJ-63</strain>
    </source>
</reference>
<keyword evidence="3" id="KW-0547">Nucleotide-binding</keyword>
<comment type="caution">
    <text evidence="6">The sequence shown here is derived from an EMBL/GenBank/DDBJ whole genome shotgun (WGS) entry which is preliminary data.</text>
</comment>
<keyword evidence="4 6" id="KW-0067">ATP-binding</keyword>
<dbReference type="EMBL" id="JACRSS010000001">
    <property type="protein sequence ID" value="MBC8538190.1"/>
    <property type="molecule type" value="Genomic_DNA"/>
</dbReference>
<evidence type="ECO:0000256" key="1">
    <source>
        <dbReference type="ARBA" id="ARBA00005417"/>
    </source>
</evidence>
<dbReference type="InterPro" id="IPR003593">
    <property type="entry name" value="AAA+_ATPase"/>
</dbReference>
<evidence type="ECO:0000256" key="3">
    <source>
        <dbReference type="ARBA" id="ARBA00022741"/>
    </source>
</evidence>
<dbReference type="SMART" id="SM00382">
    <property type="entry name" value="AAA"/>
    <property type="match status" value="1"/>
</dbReference>
<evidence type="ECO:0000256" key="4">
    <source>
        <dbReference type="ARBA" id="ARBA00022840"/>
    </source>
</evidence>
<dbReference type="Gene3D" id="3.40.50.300">
    <property type="entry name" value="P-loop containing nucleotide triphosphate hydrolases"/>
    <property type="match status" value="1"/>
</dbReference>
<gene>
    <name evidence="6" type="ORF">H8693_04500</name>
</gene>
<proteinExistence type="inferred from homology"/>
<evidence type="ECO:0000256" key="2">
    <source>
        <dbReference type="ARBA" id="ARBA00022448"/>
    </source>
</evidence>
<feature type="domain" description="ABC transporter" evidence="5">
    <location>
        <begin position="4"/>
        <end position="234"/>
    </location>
</feature>
<dbReference type="GO" id="GO:0016887">
    <property type="term" value="F:ATP hydrolysis activity"/>
    <property type="evidence" value="ECO:0007669"/>
    <property type="project" value="InterPro"/>
</dbReference>
<dbReference type="SUPFAM" id="SSF52540">
    <property type="entry name" value="P-loop containing nucleoside triphosphate hydrolases"/>
    <property type="match status" value="1"/>
</dbReference>
<dbReference type="InterPro" id="IPR050153">
    <property type="entry name" value="Metal_Ion_Import_ABC"/>
</dbReference>
<accession>A0A926HWM7</accession>
<protein>
    <submittedName>
        <fullName evidence="6">Metal ABC transporter ATP-binding protein</fullName>
    </submittedName>
</protein>
<dbReference type="AlphaFoldDB" id="A0A926HWM7"/>
<comment type="similarity">
    <text evidence="1">Belongs to the ABC transporter superfamily.</text>
</comment>
<dbReference type="InterPro" id="IPR003439">
    <property type="entry name" value="ABC_transporter-like_ATP-bd"/>
</dbReference>
<keyword evidence="2" id="KW-0813">Transport</keyword>
<dbReference type="PANTHER" id="PTHR42734">
    <property type="entry name" value="METAL TRANSPORT SYSTEM ATP-BINDING PROTEIN TM_0124-RELATED"/>
    <property type="match status" value="1"/>
</dbReference>
<dbReference type="RefSeq" id="WP_249279961.1">
    <property type="nucleotide sequence ID" value="NZ_JACRSS010000001.1"/>
</dbReference>